<proteinExistence type="predicted"/>
<dbReference type="PANTHER" id="PTHR37029:SF1">
    <property type="entry name" value="SSR1768 PROTEIN"/>
    <property type="match status" value="1"/>
</dbReference>
<dbReference type="Proteomes" id="UP000256329">
    <property type="component" value="Unassembled WGS sequence"/>
</dbReference>
<evidence type="ECO:0000313" key="1">
    <source>
        <dbReference type="EMBL" id="RDV83226.1"/>
    </source>
</evidence>
<name>A0A3D8P5L4_9THEO</name>
<evidence type="ECO:0000313" key="2">
    <source>
        <dbReference type="Proteomes" id="UP000256329"/>
    </source>
</evidence>
<dbReference type="InterPro" id="IPR019270">
    <property type="entry name" value="DUF2283"/>
</dbReference>
<sequence length="75" mass="8138">MKLFYYPETDSLYIELSEKPAADSQEVAPGVVLDFDEEGNLVGIDVDRASRIVDLSCIESNLSLRELNAAGGANC</sequence>
<comment type="caution">
    <text evidence="1">The sequence shown here is derived from an EMBL/GenBank/DDBJ whole genome shotgun (WGS) entry which is preliminary data.</text>
</comment>
<dbReference type="OrthoDB" id="9799670at2"/>
<gene>
    <name evidence="1" type="ORF">DXX99_05785</name>
</gene>
<organism evidence="1 2">
    <name type="scientific">Ammonifex thiophilus</name>
    <dbReference type="NCBI Taxonomy" id="444093"/>
    <lineage>
        <taxon>Bacteria</taxon>
        <taxon>Bacillati</taxon>
        <taxon>Bacillota</taxon>
        <taxon>Clostridia</taxon>
        <taxon>Thermoanaerobacterales</taxon>
        <taxon>Thermoanaerobacteraceae</taxon>
        <taxon>Ammonifex</taxon>
    </lineage>
</organism>
<protein>
    <submittedName>
        <fullName evidence="1">DUF2283 domain-containing protein</fullName>
    </submittedName>
</protein>
<dbReference type="RefSeq" id="WP_115792555.1">
    <property type="nucleotide sequence ID" value="NZ_QSLN01000006.1"/>
</dbReference>
<dbReference type="EMBL" id="QSLN01000006">
    <property type="protein sequence ID" value="RDV83226.1"/>
    <property type="molecule type" value="Genomic_DNA"/>
</dbReference>
<dbReference type="Pfam" id="PF10049">
    <property type="entry name" value="DUF2283"/>
    <property type="match status" value="1"/>
</dbReference>
<accession>A0A3D8P5L4</accession>
<keyword evidence="2" id="KW-1185">Reference proteome</keyword>
<dbReference type="PANTHER" id="PTHR37029">
    <property type="entry name" value="SSR1768 PROTEIN"/>
    <property type="match status" value="1"/>
</dbReference>
<reference evidence="1 2" key="1">
    <citation type="submission" date="2018-08" db="EMBL/GenBank/DDBJ databases">
        <title>Form III RuBisCO-mediated autotrophy in Thermodesulfobium bacteria.</title>
        <authorList>
            <person name="Toshchakov S.V."/>
            <person name="Kublanov I.V."/>
            <person name="Frolov E."/>
            <person name="Bonch-Osmolovskaya E.A."/>
            <person name="Tourova T.P."/>
            <person name="Chernych N.A."/>
            <person name="Lebedinsky A.V."/>
        </authorList>
    </citation>
    <scope>NUCLEOTIDE SEQUENCE [LARGE SCALE GENOMIC DNA]</scope>
    <source>
        <strain evidence="1 2">SR</strain>
    </source>
</reference>
<dbReference type="AlphaFoldDB" id="A0A3D8P5L4"/>